<evidence type="ECO:0000313" key="2">
    <source>
        <dbReference type="Proteomes" id="UP000598146"/>
    </source>
</evidence>
<organism evidence="1 2">
    <name type="scientific">Actinoplanes aureus</name>
    <dbReference type="NCBI Taxonomy" id="2792083"/>
    <lineage>
        <taxon>Bacteria</taxon>
        <taxon>Bacillati</taxon>
        <taxon>Actinomycetota</taxon>
        <taxon>Actinomycetes</taxon>
        <taxon>Micromonosporales</taxon>
        <taxon>Micromonosporaceae</taxon>
        <taxon>Actinoplanes</taxon>
    </lineage>
</organism>
<dbReference type="RefSeq" id="WP_196416966.1">
    <property type="nucleotide sequence ID" value="NZ_JADQTO010000014.1"/>
</dbReference>
<name>A0A931G4D4_9ACTN</name>
<dbReference type="EMBL" id="JADQTO010000014">
    <property type="protein sequence ID" value="MBG0565184.1"/>
    <property type="molecule type" value="Genomic_DNA"/>
</dbReference>
<dbReference type="AlphaFoldDB" id="A0A931G4D4"/>
<evidence type="ECO:0000313" key="1">
    <source>
        <dbReference type="EMBL" id="MBG0565184.1"/>
    </source>
</evidence>
<protein>
    <submittedName>
        <fullName evidence="1">Uncharacterized protein</fullName>
    </submittedName>
</protein>
<proteinExistence type="predicted"/>
<dbReference type="Proteomes" id="UP000598146">
    <property type="component" value="Unassembled WGS sequence"/>
</dbReference>
<comment type="caution">
    <text evidence="1">The sequence shown here is derived from an EMBL/GenBank/DDBJ whole genome shotgun (WGS) entry which is preliminary data.</text>
</comment>
<keyword evidence="2" id="KW-1185">Reference proteome</keyword>
<sequence length="155" mass="17346">MAIAHIAVLSAALSALLILPCAAAALLSPETRHVRRLFTRRGRQELRALRTLDRTLRVLDPGPRLAALDDPAIEQIAFDLQRLDHQRRSGPTRCSAVWLAAVLRAYDARLQLACRRLGVTEHLQPLDGLDREIERVRVEGQLEAAGLTLRRPDDR</sequence>
<accession>A0A931G4D4</accession>
<reference evidence="1" key="1">
    <citation type="submission" date="2020-11" db="EMBL/GenBank/DDBJ databases">
        <title>Isolation and identification of active actinomycetes.</title>
        <authorList>
            <person name="Sun X."/>
        </authorList>
    </citation>
    <scope>NUCLEOTIDE SEQUENCE</scope>
    <source>
        <strain evidence="1">NEAU-A11</strain>
    </source>
</reference>
<gene>
    <name evidence="1" type="ORF">I4J89_27395</name>
</gene>